<keyword evidence="10" id="KW-0503">Monooxygenase</keyword>
<keyword evidence="12" id="KW-1185">Reference proteome</keyword>
<dbReference type="EMBL" id="OZ023705">
    <property type="protein sequence ID" value="CAK9875009.1"/>
    <property type="molecule type" value="Genomic_DNA"/>
</dbReference>
<evidence type="ECO:0000313" key="11">
    <source>
        <dbReference type="EMBL" id="CAK9875009.1"/>
    </source>
</evidence>
<dbReference type="PANTHER" id="PTHR24286">
    <property type="entry name" value="CYTOCHROME P450 26"/>
    <property type="match status" value="1"/>
</dbReference>
<gene>
    <name evidence="11" type="ORF">CSSPJE1EN2_LOCUS17258</name>
</gene>
<name>A0ABP1BHC7_9BRYO</name>
<reference evidence="11" key="1">
    <citation type="submission" date="2024-03" db="EMBL/GenBank/DDBJ databases">
        <authorList>
            <consortium name="ELIXIR-Norway"/>
            <consortium name="Elixir Norway"/>
        </authorList>
    </citation>
    <scope>NUCLEOTIDE SEQUENCE</scope>
</reference>
<organism evidence="11 12">
    <name type="scientific">Sphagnum jensenii</name>
    <dbReference type="NCBI Taxonomy" id="128206"/>
    <lineage>
        <taxon>Eukaryota</taxon>
        <taxon>Viridiplantae</taxon>
        <taxon>Streptophyta</taxon>
        <taxon>Embryophyta</taxon>
        <taxon>Bryophyta</taxon>
        <taxon>Sphagnophytina</taxon>
        <taxon>Sphagnopsida</taxon>
        <taxon>Sphagnales</taxon>
        <taxon>Sphagnaceae</taxon>
        <taxon>Sphagnum</taxon>
    </lineage>
</organism>
<evidence type="ECO:0000256" key="8">
    <source>
        <dbReference type="ARBA" id="ARBA00023004"/>
    </source>
</evidence>
<keyword evidence="7 10" id="KW-0560">Oxidoreductase</keyword>
<evidence type="ECO:0000256" key="2">
    <source>
        <dbReference type="ARBA" id="ARBA00010617"/>
    </source>
</evidence>
<comment type="subcellular location">
    <subcellularLocation>
        <location evidence="1">Membrane</location>
        <topology evidence="1">Single-pass membrane protein</topology>
    </subcellularLocation>
</comment>
<keyword evidence="8 10" id="KW-0408">Iron</keyword>
<protein>
    <recommendedName>
        <fullName evidence="13">Cytochrome P450</fullName>
    </recommendedName>
</protein>
<dbReference type="InterPro" id="IPR002401">
    <property type="entry name" value="Cyt_P450_E_grp-I"/>
</dbReference>
<evidence type="ECO:0000256" key="3">
    <source>
        <dbReference type="ARBA" id="ARBA00022692"/>
    </source>
</evidence>
<dbReference type="PRINTS" id="PR00463">
    <property type="entry name" value="EP450I"/>
</dbReference>
<dbReference type="PROSITE" id="PS00086">
    <property type="entry name" value="CYTOCHROME_P450"/>
    <property type="match status" value="1"/>
</dbReference>
<evidence type="ECO:0000256" key="9">
    <source>
        <dbReference type="ARBA" id="ARBA00023136"/>
    </source>
</evidence>
<dbReference type="InterPro" id="IPR001128">
    <property type="entry name" value="Cyt_P450"/>
</dbReference>
<dbReference type="Pfam" id="PF00067">
    <property type="entry name" value="p450"/>
    <property type="match status" value="1"/>
</dbReference>
<keyword evidence="4 10" id="KW-0479">Metal-binding</keyword>
<evidence type="ECO:0000256" key="4">
    <source>
        <dbReference type="ARBA" id="ARBA00022723"/>
    </source>
</evidence>
<evidence type="ECO:0000256" key="6">
    <source>
        <dbReference type="ARBA" id="ARBA00022989"/>
    </source>
</evidence>
<keyword evidence="5" id="KW-0443">Lipid metabolism</keyword>
<evidence type="ECO:0000256" key="5">
    <source>
        <dbReference type="ARBA" id="ARBA00022955"/>
    </source>
</evidence>
<evidence type="ECO:0000256" key="10">
    <source>
        <dbReference type="RuleBase" id="RU000461"/>
    </source>
</evidence>
<comment type="similarity">
    <text evidence="2 10">Belongs to the cytochrome P450 family.</text>
</comment>
<dbReference type="InterPro" id="IPR036396">
    <property type="entry name" value="Cyt_P450_sf"/>
</dbReference>
<keyword evidence="5" id="KW-0752">Steroid biosynthesis</keyword>
<keyword evidence="10" id="KW-0349">Heme</keyword>
<dbReference type="InterPro" id="IPR017972">
    <property type="entry name" value="Cyt_P450_CS"/>
</dbReference>
<dbReference type="Proteomes" id="UP001497522">
    <property type="component" value="Chromosome 4"/>
</dbReference>
<keyword evidence="6" id="KW-1133">Transmembrane helix</keyword>
<accession>A0ABP1BHC7</accession>
<evidence type="ECO:0008006" key="13">
    <source>
        <dbReference type="Google" id="ProtNLM"/>
    </source>
</evidence>
<evidence type="ECO:0000256" key="7">
    <source>
        <dbReference type="ARBA" id="ARBA00023002"/>
    </source>
</evidence>
<keyword evidence="3" id="KW-0812">Transmembrane</keyword>
<keyword evidence="5" id="KW-0444">Lipid biosynthesis</keyword>
<proteinExistence type="inferred from homology"/>
<dbReference type="PANTHER" id="PTHR24286:SF194">
    <property type="entry name" value="STEROID (22S)-HYDROXYLASE"/>
    <property type="match status" value="1"/>
</dbReference>
<keyword evidence="9" id="KW-0472">Membrane</keyword>
<dbReference type="SUPFAM" id="SSF48264">
    <property type="entry name" value="Cytochrome P450"/>
    <property type="match status" value="1"/>
</dbReference>
<evidence type="ECO:0000256" key="1">
    <source>
        <dbReference type="ARBA" id="ARBA00004167"/>
    </source>
</evidence>
<sequence length="240" mass="27356">MEHMRHKNLPGTTEARLLEQTHCHVLAMMFAGHATTASTKLFAVKYISENPEVLAALQAEHDVIRESKDKDAVSGLTWDDFKKMNLTQHVITETTRLCNQLVFYGLRLKMMYQCKVMNLCFPPFQVFGYVAPKGWKVICAIREAQHDPANYENPKQFNPWHHGQTTDFPSFGFGGGARLCPGADLVWLEILVFLHQLVTKFQWELCGEDVESYFPLPKLSKGLRINVHKHIKSDPLPSAC</sequence>
<dbReference type="Gene3D" id="1.10.630.10">
    <property type="entry name" value="Cytochrome P450"/>
    <property type="match status" value="1"/>
</dbReference>
<evidence type="ECO:0000313" key="12">
    <source>
        <dbReference type="Proteomes" id="UP001497522"/>
    </source>
</evidence>